<dbReference type="PROSITE" id="PS51276">
    <property type="entry name" value="PEPTIDASE_C56_PFPI"/>
    <property type="match status" value="1"/>
</dbReference>
<accession>A0A2M9B5T5</accession>
<comment type="caution">
    <text evidence="3">The sequence shown here is derived from an EMBL/GenBank/DDBJ whole genome shotgun (WGS) entry which is preliminary data.</text>
</comment>
<organism evidence="3 4">
    <name type="scientific">Hymenobacter chitinivorans DSM 11115</name>
    <dbReference type="NCBI Taxonomy" id="1121954"/>
    <lineage>
        <taxon>Bacteria</taxon>
        <taxon>Pseudomonadati</taxon>
        <taxon>Bacteroidota</taxon>
        <taxon>Cytophagia</taxon>
        <taxon>Cytophagales</taxon>
        <taxon>Hymenobacteraceae</taxon>
        <taxon>Hymenobacter</taxon>
    </lineage>
</organism>
<evidence type="ECO:0000259" key="2">
    <source>
        <dbReference type="Pfam" id="PF01965"/>
    </source>
</evidence>
<dbReference type="CDD" id="cd03134">
    <property type="entry name" value="GATase1_PfpI_like"/>
    <property type="match status" value="1"/>
</dbReference>
<evidence type="ECO:0000256" key="1">
    <source>
        <dbReference type="ARBA" id="ARBA00008542"/>
    </source>
</evidence>
<keyword evidence="3" id="KW-0645">Protease</keyword>
<feature type="domain" description="DJ-1/PfpI" evidence="2">
    <location>
        <begin position="12"/>
        <end position="180"/>
    </location>
</feature>
<dbReference type="GO" id="GO:0008233">
    <property type="term" value="F:peptidase activity"/>
    <property type="evidence" value="ECO:0007669"/>
    <property type="project" value="UniProtKB-KW"/>
</dbReference>
<dbReference type="OrthoDB" id="9792284at2"/>
<gene>
    <name evidence="3" type="ORF">CLV45_3961</name>
</gene>
<dbReference type="Proteomes" id="UP000228535">
    <property type="component" value="Unassembled WGS sequence"/>
</dbReference>
<dbReference type="NCBIfam" id="TIGR01382">
    <property type="entry name" value="PfpI"/>
    <property type="match status" value="1"/>
</dbReference>
<dbReference type="Gene3D" id="3.40.50.880">
    <property type="match status" value="1"/>
</dbReference>
<proteinExistence type="inferred from homology"/>
<dbReference type="SUPFAM" id="SSF52317">
    <property type="entry name" value="Class I glutamine amidotransferase-like"/>
    <property type="match status" value="1"/>
</dbReference>
<keyword evidence="4" id="KW-1185">Reference proteome</keyword>
<protein>
    <submittedName>
        <fullName evidence="3">Protease I</fullName>
    </submittedName>
</protein>
<dbReference type="AlphaFoldDB" id="A0A2M9B5T5"/>
<dbReference type="PANTHER" id="PTHR42733">
    <property type="entry name" value="DJ-1 PROTEIN"/>
    <property type="match status" value="1"/>
</dbReference>
<evidence type="ECO:0000313" key="4">
    <source>
        <dbReference type="Proteomes" id="UP000228535"/>
    </source>
</evidence>
<dbReference type="Pfam" id="PF01965">
    <property type="entry name" value="DJ-1_PfpI"/>
    <property type="match status" value="1"/>
</dbReference>
<evidence type="ECO:0000313" key="3">
    <source>
        <dbReference type="EMBL" id="PJJ53301.1"/>
    </source>
</evidence>
<name>A0A2M9B5T5_9BACT</name>
<dbReference type="InterPro" id="IPR006286">
    <property type="entry name" value="C56_PfpI-like"/>
</dbReference>
<dbReference type="EMBL" id="PGFA01000003">
    <property type="protein sequence ID" value="PJJ53301.1"/>
    <property type="molecule type" value="Genomic_DNA"/>
</dbReference>
<dbReference type="RefSeq" id="WP_100338189.1">
    <property type="nucleotide sequence ID" value="NZ_PGFA01000003.1"/>
</dbReference>
<sequence length="194" mass="21144">MSIFGSDKLKGKKIAIVATDGFEQSELEEPKKYLEGEGAETHVISLKSGSIKGWDEKDWGNKVDVDKTIDEVSVADYDALVLPGGQMNPDVLRTEKKVVDFAAEFMRSGKVVAAICHGPWTLIETGLVHGKKMTSWPSLQTDLKNAGALWQDSEVVVDKGLITSRNPGDLPAFNKKIVEEILEGQHAPVRNPSG</sequence>
<dbReference type="GO" id="GO:0006508">
    <property type="term" value="P:proteolysis"/>
    <property type="evidence" value="ECO:0007669"/>
    <property type="project" value="UniProtKB-KW"/>
</dbReference>
<comment type="similarity">
    <text evidence="1">Belongs to the peptidase C56 family.</text>
</comment>
<dbReference type="PANTHER" id="PTHR42733:SF12">
    <property type="entry name" value="PROTEINASE"/>
    <property type="match status" value="1"/>
</dbReference>
<keyword evidence="3" id="KW-0378">Hydrolase</keyword>
<dbReference type="InterPro" id="IPR029062">
    <property type="entry name" value="Class_I_gatase-like"/>
</dbReference>
<dbReference type="InterPro" id="IPR002818">
    <property type="entry name" value="DJ-1/PfpI"/>
</dbReference>
<reference evidence="3 4" key="1">
    <citation type="submission" date="2017-11" db="EMBL/GenBank/DDBJ databases">
        <title>Genomic Encyclopedia of Archaeal and Bacterial Type Strains, Phase II (KMG-II): From Individual Species to Whole Genera.</title>
        <authorList>
            <person name="Goeker M."/>
        </authorList>
    </citation>
    <scope>NUCLEOTIDE SEQUENCE [LARGE SCALE GENOMIC DNA]</scope>
    <source>
        <strain evidence="3 4">DSM 11115</strain>
    </source>
</reference>